<comment type="similarity">
    <text evidence="2">Belongs to the peptidase S1 family. CLIP subfamily.</text>
</comment>
<dbReference type="InterPro" id="IPR009003">
    <property type="entry name" value="Peptidase_S1_PA"/>
</dbReference>
<gene>
    <name evidence="5" type="primary">LOC118876908</name>
</gene>
<evidence type="ECO:0000256" key="2">
    <source>
        <dbReference type="ARBA" id="ARBA00024195"/>
    </source>
</evidence>
<protein>
    <submittedName>
        <fullName evidence="5">Serine protease grass-like</fullName>
    </submittedName>
</protein>
<dbReference type="PANTHER" id="PTHR24256">
    <property type="entry name" value="TRYPTASE-RELATED"/>
    <property type="match status" value="1"/>
</dbReference>
<name>A0ABM4TN32_DROSZ</name>
<dbReference type="InterPro" id="IPR033116">
    <property type="entry name" value="TRYPSIN_SER"/>
</dbReference>
<sequence length="182" mass="20597">MTVRLGEYDTRNPRRGIEVNVDRTLVPRKFIETYEQQYDIGLLRMAKVVPFSVHIRPICLPFNVEMINVSRFRVTGWGMLQNGKTSPILQTATIYAMDRRLCAKKFGLTVDRTQICAGSRRRDSSNGDSGGPLSANVDYFGQVRPIQIGIVSYGIPSCTGISVYTNVSHYMNWIINVMIRNS</sequence>
<dbReference type="PROSITE" id="PS50240">
    <property type="entry name" value="TRYPSIN_DOM"/>
    <property type="match status" value="1"/>
</dbReference>
<organism evidence="4 5">
    <name type="scientific">Drosophila suzukii</name>
    <name type="common">Spotted-wing drosophila fruit fly</name>
    <dbReference type="NCBI Taxonomy" id="28584"/>
    <lineage>
        <taxon>Eukaryota</taxon>
        <taxon>Metazoa</taxon>
        <taxon>Ecdysozoa</taxon>
        <taxon>Arthropoda</taxon>
        <taxon>Hexapoda</taxon>
        <taxon>Insecta</taxon>
        <taxon>Pterygota</taxon>
        <taxon>Neoptera</taxon>
        <taxon>Endopterygota</taxon>
        <taxon>Diptera</taxon>
        <taxon>Brachycera</taxon>
        <taxon>Muscomorpha</taxon>
        <taxon>Ephydroidea</taxon>
        <taxon>Drosophilidae</taxon>
        <taxon>Drosophila</taxon>
        <taxon>Sophophora</taxon>
    </lineage>
</organism>
<dbReference type="RefSeq" id="XP_070851373.1">
    <property type="nucleotide sequence ID" value="XM_070995272.1"/>
</dbReference>
<keyword evidence="1" id="KW-1015">Disulfide bond</keyword>
<keyword evidence="4" id="KW-1185">Reference proteome</keyword>
<dbReference type="Proteomes" id="UP001652628">
    <property type="component" value="Chromosome 2R"/>
</dbReference>
<dbReference type="GeneID" id="118876908"/>
<evidence type="ECO:0000313" key="5">
    <source>
        <dbReference type="RefSeq" id="XP_070851373.1"/>
    </source>
</evidence>
<proteinExistence type="inferred from homology"/>
<reference evidence="5" key="1">
    <citation type="submission" date="2025-08" db="UniProtKB">
        <authorList>
            <consortium name="RefSeq"/>
        </authorList>
    </citation>
    <scope>IDENTIFICATION</scope>
</reference>
<accession>A0ABM4TN32</accession>
<dbReference type="Pfam" id="PF00089">
    <property type="entry name" value="Trypsin"/>
    <property type="match status" value="1"/>
</dbReference>
<dbReference type="SMART" id="SM00020">
    <property type="entry name" value="Tryp_SPc"/>
    <property type="match status" value="1"/>
</dbReference>
<dbReference type="CDD" id="cd00190">
    <property type="entry name" value="Tryp_SPc"/>
    <property type="match status" value="1"/>
</dbReference>
<evidence type="ECO:0000256" key="1">
    <source>
        <dbReference type="ARBA" id="ARBA00023157"/>
    </source>
</evidence>
<dbReference type="InterPro" id="IPR043504">
    <property type="entry name" value="Peptidase_S1_PA_chymotrypsin"/>
</dbReference>
<dbReference type="SUPFAM" id="SSF50494">
    <property type="entry name" value="Trypsin-like serine proteases"/>
    <property type="match status" value="1"/>
</dbReference>
<evidence type="ECO:0000313" key="4">
    <source>
        <dbReference type="Proteomes" id="UP001652628"/>
    </source>
</evidence>
<dbReference type="PROSITE" id="PS00135">
    <property type="entry name" value="TRYPSIN_SER"/>
    <property type="match status" value="1"/>
</dbReference>
<dbReference type="InterPro" id="IPR051487">
    <property type="entry name" value="Ser/Thr_Proteases_Immune/Dev"/>
</dbReference>
<dbReference type="Gene3D" id="2.40.10.10">
    <property type="entry name" value="Trypsin-like serine proteases"/>
    <property type="match status" value="1"/>
</dbReference>
<evidence type="ECO:0000259" key="3">
    <source>
        <dbReference type="PROSITE" id="PS50240"/>
    </source>
</evidence>
<dbReference type="InterPro" id="IPR001254">
    <property type="entry name" value="Trypsin_dom"/>
</dbReference>
<feature type="domain" description="Peptidase S1" evidence="3">
    <location>
        <begin position="1"/>
        <end position="179"/>
    </location>
</feature>